<dbReference type="EMBL" id="BTRK01000002">
    <property type="protein sequence ID" value="GMR38152.1"/>
    <property type="molecule type" value="Genomic_DNA"/>
</dbReference>
<dbReference type="Proteomes" id="UP001328107">
    <property type="component" value="Unassembled WGS sequence"/>
</dbReference>
<keyword evidence="2" id="KW-1185">Reference proteome</keyword>
<protein>
    <submittedName>
        <fullName evidence="1">Uncharacterized protein</fullName>
    </submittedName>
</protein>
<comment type="caution">
    <text evidence="1">The sequence shown here is derived from an EMBL/GenBank/DDBJ whole genome shotgun (WGS) entry which is preliminary data.</text>
</comment>
<gene>
    <name evidence="1" type="ORF">PMAYCL1PPCAC_08347</name>
</gene>
<proteinExistence type="predicted"/>
<name>A0AAN4ZBJ3_9BILA</name>
<evidence type="ECO:0000313" key="1">
    <source>
        <dbReference type="EMBL" id="GMR38152.1"/>
    </source>
</evidence>
<evidence type="ECO:0000313" key="2">
    <source>
        <dbReference type="Proteomes" id="UP001328107"/>
    </source>
</evidence>
<sequence length="71" mass="8254">SISHRRTKLELSAISISIKVHSFDSWLIIWSSHELHHYIVVVARYLREVSQIFAIKGIVEMVANSLESQHR</sequence>
<organism evidence="1 2">
    <name type="scientific">Pristionchus mayeri</name>
    <dbReference type="NCBI Taxonomy" id="1317129"/>
    <lineage>
        <taxon>Eukaryota</taxon>
        <taxon>Metazoa</taxon>
        <taxon>Ecdysozoa</taxon>
        <taxon>Nematoda</taxon>
        <taxon>Chromadorea</taxon>
        <taxon>Rhabditida</taxon>
        <taxon>Rhabditina</taxon>
        <taxon>Diplogasteromorpha</taxon>
        <taxon>Diplogasteroidea</taxon>
        <taxon>Neodiplogasteridae</taxon>
        <taxon>Pristionchus</taxon>
    </lineage>
</organism>
<accession>A0AAN4ZBJ3</accession>
<dbReference type="AlphaFoldDB" id="A0AAN4ZBJ3"/>
<feature type="non-terminal residue" evidence="1">
    <location>
        <position position="1"/>
    </location>
</feature>
<reference evidence="2" key="1">
    <citation type="submission" date="2022-10" db="EMBL/GenBank/DDBJ databases">
        <title>Genome assembly of Pristionchus species.</title>
        <authorList>
            <person name="Yoshida K."/>
            <person name="Sommer R.J."/>
        </authorList>
    </citation>
    <scope>NUCLEOTIDE SEQUENCE [LARGE SCALE GENOMIC DNA]</scope>
    <source>
        <strain evidence="2">RS5460</strain>
    </source>
</reference>
<feature type="non-terminal residue" evidence="1">
    <location>
        <position position="71"/>
    </location>
</feature>